<gene>
    <name evidence="8" type="ORF">ACFSRZ_14415</name>
</gene>
<dbReference type="Gene3D" id="3.30.1330.60">
    <property type="entry name" value="OmpA-like domain"/>
    <property type="match status" value="1"/>
</dbReference>
<feature type="domain" description="OmpA-like" evidence="6">
    <location>
        <begin position="529"/>
        <end position="657"/>
    </location>
</feature>
<comment type="caution">
    <text evidence="8">The sequence shown here is derived from an EMBL/GenBank/DDBJ whole genome shotgun (WGS) entry which is preliminary data.</text>
</comment>
<evidence type="ECO:0000259" key="6">
    <source>
        <dbReference type="PROSITE" id="PS51123"/>
    </source>
</evidence>
<evidence type="ECO:0000256" key="3">
    <source>
        <dbReference type="ARBA" id="ARBA00023237"/>
    </source>
</evidence>
<evidence type="ECO:0000313" key="9">
    <source>
        <dbReference type="Proteomes" id="UP001597508"/>
    </source>
</evidence>
<feature type="signal peptide" evidence="5">
    <location>
        <begin position="1"/>
        <end position="18"/>
    </location>
</feature>
<feature type="chain" id="PRO_5045694379" evidence="5">
    <location>
        <begin position="19"/>
        <end position="723"/>
    </location>
</feature>
<protein>
    <submittedName>
        <fullName evidence="8">OmpA family protein</fullName>
    </submittedName>
</protein>
<dbReference type="RefSeq" id="WP_379667276.1">
    <property type="nucleotide sequence ID" value="NZ_JBHULH010000012.1"/>
</dbReference>
<keyword evidence="3" id="KW-0998">Cell outer membrane</keyword>
<feature type="domain" description="LysM" evidence="7">
    <location>
        <begin position="679"/>
        <end position="722"/>
    </location>
</feature>
<dbReference type="Gene3D" id="2.60.40.1120">
    <property type="entry name" value="Carboxypeptidase-like, regulatory domain"/>
    <property type="match status" value="1"/>
</dbReference>
<dbReference type="PROSITE" id="PS51123">
    <property type="entry name" value="OMPA_2"/>
    <property type="match status" value="1"/>
</dbReference>
<dbReference type="InterPro" id="IPR018392">
    <property type="entry name" value="LysM"/>
</dbReference>
<dbReference type="Proteomes" id="UP001597508">
    <property type="component" value="Unassembled WGS sequence"/>
</dbReference>
<keyword evidence="5" id="KW-0732">Signal</keyword>
<dbReference type="PANTHER" id="PTHR30329:SF21">
    <property type="entry name" value="LIPOPROTEIN YIAD-RELATED"/>
    <property type="match status" value="1"/>
</dbReference>
<dbReference type="CDD" id="cd00118">
    <property type="entry name" value="LysM"/>
    <property type="match status" value="1"/>
</dbReference>
<reference evidence="9" key="1">
    <citation type="journal article" date="2019" name="Int. J. Syst. Evol. Microbiol.">
        <title>The Global Catalogue of Microorganisms (GCM) 10K type strain sequencing project: providing services to taxonomists for standard genome sequencing and annotation.</title>
        <authorList>
            <consortium name="The Broad Institute Genomics Platform"/>
            <consortium name="The Broad Institute Genome Sequencing Center for Infectious Disease"/>
            <person name="Wu L."/>
            <person name="Ma J."/>
        </authorList>
    </citation>
    <scope>NUCLEOTIDE SEQUENCE [LARGE SCALE GENOMIC DNA]</scope>
    <source>
        <strain evidence="9">KCTC 52127</strain>
    </source>
</reference>
<evidence type="ECO:0000313" key="8">
    <source>
        <dbReference type="EMBL" id="MFD2568567.1"/>
    </source>
</evidence>
<dbReference type="PANTHER" id="PTHR30329">
    <property type="entry name" value="STATOR ELEMENT OF FLAGELLAR MOTOR COMPLEX"/>
    <property type="match status" value="1"/>
</dbReference>
<dbReference type="Gene3D" id="3.10.350.10">
    <property type="entry name" value="LysM domain"/>
    <property type="match status" value="1"/>
</dbReference>
<dbReference type="Pfam" id="PF07676">
    <property type="entry name" value="PD40"/>
    <property type="match status" value="2"/>
</dbReference>
<dbReference type="EMBL" id="JBHULH010000012">
    <property type="protein sequence ID" value="MFD2568567.1"/>
    <property type="molecule type" value="Genomic_DNA"/>
</dbReference>
<dbReference type="InterPro" id="IPR011659">
    <property type="entry name" value="WD40"/>
</dbReference>
<dbReference type="InterPro" id="IPR006664">
    <property type="entry name" value="OMP_bac"/>
</dbReference>
<sequence>MRKTITFILALSVGVVFAQSKRTAEKYFNNFEYVKSAELYEKIYQKGDSSFLVLSRLGDSYYFNAISKKSEFWYEKLFTTIPEEEIPAEYYFKYAQSLKSNKNYKRSDDWLRKFRAKSLEDSRGKEIEGNKNYLNELTKERKKIVTLNNVSINTAYSDFGGFISGDSLIFSSTSPGVEKGRKLYKWNNQPFINVYVGAQKKLKGNKEKEYRYDVTEARQMLSINTKYHESSVIITKDGNTKYFTRNNYLKKLRADNKRTVHLKLYKAEKIDGRWDNITELPFNSNDYSIGHPALSNDEKTLYFVSDMPGGIGQTDLYKIQILEDGSFGEPENLGKTINTEGREMFPFVAADNTLYFSSDGHLGLGLLDVFASRQEEGTYKAIDNLGSPFNSPKDDFAFVIDDTNAYGYVSSNREGGKGDDDIYSFTIREPEPPCMQNITGIVKDKKFETPLKDAKIVLTDEQGKIVAEQITKVSGEFAFTLPCNKLYKVTASKQYYKPDSNEFKTTEKRDLILNLDFNLGVIDEFTYNDRNELMIRIDPIFFDYNKSNIRPDAAKELDRIVSIMNRFPKLIIESTSHTDARGKARYNESLSDRRAKSTVRYIISKGISEDRIIGKGYGESKLTNNCVDNDSHSNRVKCTEEEHQANRRSEFLITNISELGIGLKVVTQVRENKAKQNANSHVVKEGDTLFSIAKFYGITVDQLKKLNKLSGNKISIGQTLKIN</sequence>
<organism evidence="8 9">
    <name type="scientific">Pseudotenacibaculum haliotis</name>
    <dbReference type="NCBI Taxonomy" id="1862138"/>
    <lineage>
        <taxon>Bacteria</taxon>
        <taxon>Pseudomonadati</taxon>
        <taxon>Bacteroidota</taxon>
        <taxon>Flavobacteriia</taxon>
        <taxon>Flavobacteriales</taxon>
        <taxon>Flavobacteriaceae</taxon>
        <taxon>Pseudotenacibaculum</taxon>
    </lineage>
</organism>
<dbReference type="SUPFAM" id="SSF103088">
    <property type="entry name" value="OmpA-like"/>
    <property type="match status" value="1"/>
</dbReference>
<dbReference type="SUPFAM" id="SSF49464">
    <property type="entry name" value="Carboxypeptidase regulatory domain-like"/>
    <property type="match status" value="1"/>
</dbReference>
<dbReference type="Pfam" id="PF13620">
    <property type="entry name" value="CarboxypepD_reg"/>
    <property type="match status" value="1"/>
</dbReference>
<dbReference type="InterPro" id="IPR050330">
    <property type="entry name" value="Bact_OuterMem_StrucFunc"/>
</dbReference>
<dbReference type="Pfam" id="PF00691">
    <property type="entry name" value="OmpA"/>
    <property type="match status" value="1"/>
</dbReference>
<keyword evidence="9" id="KW-1185">Reference proteome</keyword>
<keyword evidence="2 4" id="KW-0472">Membrane</keyword>
<accession>A0ABW5LZ04</accession>
<dbReference type="SUPFAM" id="SSF54106">
    <property type="entry name" value="LysM domain"/>
    <property type="match status" value="1"/>
</dbReference>
<evidence type="ECO:0000256" key="5">
    <source>
        <dbReference type="SAM" id="SignalP"/>
    </source>
</evidence>
<dbReference type="SUPFAM" id="SSF82171">
    <property type="entry name" value="DPP6 N-terminal domain-like"/>
    <property type="match status" value="1"/>
</dbReference>
<evidence type="ECO:0000259" key="7">
    <source>
        <dbReference type="PROSITE" id="PS51782"/>
    </source>
</evidence>
<dbReference type="SMART" id="SM00257">
    <property type="entry name" value="LysM"/>
    <property type="match status" value="1"/>
</dbReference>
<dbReference type="InterPro" id="IPR006665">
    <property type="entry name" value="OmpA-like"/>
</dbReference>
<name>A0ABW5LZ04_9FLAO</name>
<dbReference type="InterPro" id="IPR036737">
    <property type="entry name" value="OmpA-like_sf"/>
</dbReference>
<dbReference type="CDD" id="cd07185">
    <property type="entry name" value="OmpA_C-like"/>
    <property type="match status" value="1"/>
</dbReference>
<comment type="subcellular location">
    <subcellularLocation>
        <location evidence="1">Cell outer membrane</location>
    </subcellularLocation>
</comment>
<evidence type="ECO:0000256" key="1">
    <source>
        <dbReference type="ARBA" id="ARBA00004442"/>
    </source>
</evidence>
<dbReference type="Pfam" id="PF01476">
    <property type="entry name" value="LysM"/>
    <property type="match status" value="1"/>
</dbReference>
<dbReference type="InterPro" id="IPR036779">
    <property type="entry name" value="LysM_dom_sf"/>
</dbReference>
<evidence type="ECO:0000256" key="4">
    <source>
        <dbReference type="PROSITE-ProRule" id="PRU00473"/>
    </source>
</evidence>
<dbReference type="PROSITE" id="PS51782">
    <property type="entry name" value="LYSM"/>
    <property type="match status" value="1"/>
</dbReference>
<proteinExistence type="predicted"/>
<dbReference type="InterPro" id="IPR008969">
    <property type="entry name" value="CarboxyPept-like_regulatory"/>
</dbReference>
<dbReference type="PRINTS" id="PR01021">
    <property type="entry name" value="OMPADOMAIN"/>
</dbReference>
<evidence type="ECO:0000256" key="2">
    <source>
        <dbReference type="ARBA" id="ARBA00023136"/>
    </source>
</evidence>